<dbReference type="InterPro" id="IPR054293">
    <property type="entry name" value="DUF7029"/>
</dbReference>
<dbReference type="Proteomes" id="UP000275078">
    <property type="component" value="Unassembled WGS sequence"/>
</dbReference>
<evidence type="ECO:0000259" key="4">
    <source>
        <dbReference type="Pfam" id="PF23865"/>
    </source>
</evidence>
<dbReference type="Pfam" id="PF22974">
    <property type="entry name" value="DUF7029"/>
    <property type="match status" value="1"/>
</dbReference>
<reference evidence="5 6" key="1">
    <citation type="journal article" date="2018" name="Nat. Ecol. Evol.">
        <title>Pezizomycetes genomes reveal the molecular basis of ectomycorrhizal truffle lifestyle.</title>
        <authorList>
            <person name="Murat C."/>
            <person name="Payen T."/>
            <person name="Noel B."/>
            <person name="Kuo A."/>
            <person name="Morin E."/>
            <person name="Chen J."/>
            <person name="Kohler A."/>
            <person name="Krizsan K."/>
            <person name="Balestrini R."/>
            <person name="Da Silva C."/>
            <person name="Montanini B."/>
            <person name="Hainaut M."/>
            <person name="Levati E."/>
            <person name="Barry K.W."/>
            <person name="Belfiori B."/>
            <person name="Cichocki N."/>
            <person name="Clum A."/>
            <person name="Dockter R.B."/>
            <person name="Fauchery L."/>
            <person name="Guy J."/>
            <person name="Iotti M."/>
            <person name="Le Tacon F."/>
            <person name="Lindquist E.A."/>
            <person name="Lipzen A."/>
            <person name="Malagnac F."/>
            <person name="Mello A."/>
            <person name="Molinier V."/>
            <person name="Miyauchi S."/>
            <person name="Poulain J."/>
            <person name="Riccioni C."/>
            <person name="Rubini A."/>
            <person name="Sitrit Y."/>
            <person name="Splivallo R."/>
            <person name="Traeger S."/>
            <person name="Wang M."/>
            <person name="Zifcakova L."/>
            <person name="Wipf D."/>
            <person name="Zambonelli A."/>
            <person name="Paolocci F."/>
            <person name="Nowrousian M."/>
            <person name="Ottonello S."/>
            <person name="Baldrian P."/>
            <person name="Spatafora J.W."/>
            <person name="Henrissat B."/>
            <person name="Nagy L.G."/>
            <person name="Aury J.M."/>
            <person name="Wincker P."/>
            <person name="Grigoriev I.V."/>
            <person name="Bonfante P."/>
            <person name="Martin F.M."/>
        </authorList>
    </citation>
    <scope>NUCLEOTIDE SEQUENCE [LARGE SCALE GENOMIC DNA]</scope>
    <source>
        <strain evidence="5 6">RN42</strain>
    </source>
</reference>
<dbReference type="OrthoDB" id="160645at2759"/>
<dbReference type="Gene3D" id="1.20.120.20">
    <property type="entry name" value="Apolipoprotein"/>
    <property type="match status" value="2"/>
</dbReference>
<feature type="domain" description="DUF7029" evidence="3">
    <location>
        <begin position="108"/>
        <end position="203"/>
    </location>
</feature>
<feature type="domain" description="DUF7223" evidence="4">
    <location>
        <begin position="379"/>
        <end position="628"/>
    </location>
</feature>
<evidence type="ECO:0000259" key="3">
    <source>
        <dbReference type="Pfam" id="PF22974"/>
    </source>
</evidence>
<evidence type="ECO:0000256" key="2">
    <source>
        <dbReference type="SAM" id="SignalP"/>
    </source>
</evidence>
<dbReference type="SUPFAM" id="SSF58113">
    <property type="entry name" value="Apolipoprotein A-I"/>
    <property type="match status" value="1"/>
</dbReference>
<proteinExistence type="predicted"/>
<protein>
    <submittedName>
        <fullName evidence="5">Uncharacterized protein</fullName>
    </submittedName>
</protein>
<dbReference type="AlphaFoldDB" id="A0A3N4IKI3"/>
<gene>
    <name evidence="5" type="ORF">BJ508DRAFT_302011</name>
</gene>
<feature type="signal peptide" evidence="2">
    <location>
        <begin position="1"/>
        <end position="20"/>
    </location>
</feature>
<keyword evidence="6" id="KW-1185">Reference proteome</keyword>
<evidence type="ECO:0000313" key="6">
    <source>
        <dbReference type="Proteomes" id="UP000275078"/>
    </source>
</evidence>
<sequence>MHFSTLLSAGLVAFVPLASAFPFTVPEPVRHVGRSVDLSTRTLQDGKAVFKPIHPRAYSAALGLTKREDVSLSDLDLADKVRMIYGTPGEDPSTVLLTDLTLISPNGKRVIMMEQFETFTKEIDCVGTDGEMSLTFKDKEAFDYAGKAWGNGEFYMIANHDGCAPEDQRKAWLISTVTTDSGAQKVKLTSKAAEWKDVAGKFTLDFGKAKISSLAKRSILESRQPHAVPEANPGLFSDIGDKIKDGFNKVKDGVKDTVDKVKQKIGGVKDKVEDKVEDVKDKIDEKVDKVKDKVEEVVDKVKDKTDEVLDKTKDKTKEIVDKIHKGAKEVAKAIEDVVDDIGDHESEKGFSINIDSGSKGSRIDIPIPPIPGMPPMTAACVDCFVEGTLQFSGRLEVDDFKVSKFEFDASATGVGAKLALEVGITEKIAGDEELGTDGLTFEQSIIALPLAGGLVIEGIFSAGPKLDFKAGLTSSLSGKLSFTLGAEATLPDGQIHGDLVDPSKSTSTGFEQFSVKPVFDVNELTASYRIEAYAQPTLALGFDILGQFGFEAALKLRAPSVAADVKGGFKDSGFCSDKPEKKTGAEIKGTVGMSLGFGVTAKLGEGGKNSLFEKELVGLKKELGSACVSIA</sequence>
<evidence type="ECO:0000313" key="5">
    <source>
        <dbReference type="EMBL" id="RPA86655.1"/>
    </source>
</evidence>
<dbReference type="InterPro" id="IPR055647">
    <property type="entry name" value="DUF7223"/>
</dbReference>
<dbReference type="Pfam" id="PF23865">
    <property type="entry name" value="DUF7223"/>
    <property type="match status" value="1"/>
</dbReference>
<dbReference type="PANTHER" id="PTHR47372">
    <property type="entry name" value="DAUER UP-REGULATED-RELATED"/>
    <property type="match status" value="1"/>
</dbReference>
<evidence type="ECO:0000256" key="1">
    <source>
        <dbReference type="SAM" id="Coils"/>
    </source>
</evidence>
<dbReference type="EMBL" id="ML119649">
    <property type="protein sequence ID" value="RPA86655.1"/>
    <property type="molecule type" value="Genomic_DNA"/>
</dbReference>
<name>A0A3N4IKI3_ASCIM</name>
<keyword evidence="2" id="KW-0732">Signal</keyword>
<feature type="chain" id="PRO_5018201873" evidence="2">
    <location>
        <begin position="21"/>
        <end position="631"/>
    </location>
</feature>
<feature type="coiled-coil region" evidence="1">
    <location>
        <begin position="269"/>
        <end position="307"/>
    </location>
</feature>
<dbReference type="PANTHER" id="PTHR47372:SF11">
    <property type="entry name" value="RE19971P"/>
    <property type="match status" value="1"/>
</dbReference>
<keyword evidence="1" id="KW-0175">Coiled coil</keyword>
<accession>A0A3N4IKI3</accession>
<organism evidence="5 6">
    <name type="scientific">Ascobolus immersus RN42</name>
    <dbReference type="NCBI Taxonomy" id="1160509"/>
    <lineage>
        <taxon>Eukaryota</taxon>
        <taxon>Fungi</taxon>
        <taxon>Dikarya</taxon>
        <taxon>Ascomycota</taxon>
        <taxon>Pezizomycotina</taxon>
        <taxon>Pezizomycetes</taxon>
        <taxon>Pezizales</taxon>
        <taxon>Ascobolaceae</taxon>
        <taxon>Ascobolus</taxon>
    </lineage>
</organism>